<dbReference type="InterPro" id="IPR056516">
    <property type="entry name" value="INTS7_N"/>
</dbReference>
<evidence type="ECO:0000313" key="11">
    <source>
        <dbReference type="Proteomes" id="UP001217089"/>
    </source>
</evidence>
<evidence type="ECO:0000259" key="9">
    <source>
        <dbReference type="Pfam" id="PF24437"/>
    </source>
</evidence>
<name>A0ABQ9EWC9_TEGGR</name>
<keyword evidence="11" id="KW-1185">Reference proteome</keyword>
<comment type="caution">
    <text evidence="10">The sequence shown here is derived from an EMBL/GenBank/DDBJ whole genome shotgun (WGS) entry which is preliminary data.</text>
</comment>
<evidence type="ECO:0000259" key="7">
    <source>
        <dbReference type="Pfam" id="PF22965"/>
    </source>
</evidence>
<dbReference type="InterPro" id="IPR054519">
    <property type="entry name" value="INTS7_C"/>
</dbReference>
<dbReference type="EMBL" id="JARBDR010000657">
    <property type="protein sequence ID" value="KAJ8309500.1"/>
    <property type="molecule type" value="Genomic_DNA"/>
</dbReference>
<feature type="domain" description="Integrator complex subunit 7 C-terminal" evidence="7">
    <location>
        <begin position="811"/>
        <end position="867"/>
    </location>
</feature>
<comment type="similarity">
    <text evidence="3">Belongs to the Integrator subunit 7 family.</text>
</comment>
<dbReference type="InterPro" id="IPR033060">
    <property type="entry name" value="INTS7"/>
</dbReference>
<organism evidence="10 11">
    <name type="scientific">Tegillarca granosa</name>
    <name type="common">Malaysian cockle</name>
    <name type="synonym">Anadara granosa</name>
    <dbReference type="NCBI Taxonomy" id="220873"/>
    <lineage>
        <taxon>Eukaryota</taxon>
        <taxon>Metazoa</taxon>
        <taxon>Spiralia</taxon>
        <taxon>Lophotrochozoa</taxon>
        <taxon>Mollusca</taxon>
        <taxon>Bivalvia</taxon>
        <taxon>Autobranchia</taxon>
        <taxon>Pteriomorphia</taxon>
        <taxon>Arcoida</taxon>
        <taxon>Arcoidea</taxon>
        <taxon>Arcidae</taxon>
        <taxon>Tegillarca</taxon>
    </lineage>
</organism>
<dbReference type="PANTHER" id="PTHR13322:SF2">
    <property type="entry name" value="INTEGRATOR COMPLEX SUBUNIT 7"/>
    <property type="match status" value="1"/>
</dbReference>
<protein>
    <recommendedName>
        <fullName evidence="4">Integrator complex subunit 7</fullName>
    </recommendedName>
</protein>
<evidence type="ECO:0000259" key="8">
    <source>
        <dbReference type="Pfam" id="PF24436"/>
    </source>
</evidence>
<comment type="subcellular location">
    <subcellularLocation>
        <location evidence="2">Cytoplasm</location>
    </subcellularLocation>
    <subcellularLocation>
        <location evidence="1">Nucleus</location>
    </subcellularLocation>
</comment>
<evidence type="ECO:0000256" key="4">
    <source>
        <dbReference type="ARBA" id="ARBA00015336"/>
    </source>
</evidence>
<dbReference type="Pfam" id="PF24437">
    <property type="entry name" value="INTS7_HB"/>
    <property type="match status" value="1"/>
</dbReference>
<evidence type="ECO:0000313" key="10">
    <source>
        <dbReference type="EMBL" id="KAJ8309500.1"/>
    </source>
</evidence>
<evidence type="ECO:0000256" key="1">
    <source>
        <dbReference type="ARBA" id="ARBA00004123"/>
    </source>
</evidence>
<feature type="domain" description="Integrator complex subunit 7 N-terminal" evidence="8">
    <location>
        <begin position="362"/>
        <end position="551"/>
    </location>
</feature>
<reference evidence="10 11" key="1">
    <citation type="submission" date="2022-12" db="EMBL/GenBank/DDBJ databases">
        <title>Chromosome-level genome of Tegillarca granosa.</title>
        <authorList>
            <person name="Kim J."/>
        </authorList>
    </citation>
    <scope>NUCLEOTIDE SEQUENCE [LARGE SCALE GENOMIC DNA]</scope>
    <source>
        <strain evidence="10">Teg-2019</strain>
        <tissue evidence="10">Adductor muscle</tissue>
    </source>
</reference>
<accession>A0ABQ9EWC9</accession>
<dbReference type="PANTHER" id="PTHR13322">
    <property type="entry name" value="C1ORF73 PROTEIN"/>
    <property type="match status" value="1"/>
</dbReference>
<dbReference type="Proteomes" id="UP001217089">
    <property type="component" value="Unassembled WGS sequence"/>
</dbReference>
<keyword evidence="5" id="KW-0963">Cytoplasm</keyword>
<dbReference type="Pfam" id="PF22965">
    <property type="entry name" value="INTS7_C"/>
    <property type="match status" value="1"/>
</dbReference>
<feature type="domain" description="Integrator complex subunit 7 helical bundle" evidence="9">
    <location>
        <begin position="554"/>
        <end position="731"/>
    </location>
</feature>
<dbReference type="InterPro" id="IPR056517">
    <property type="entry name" value="INTS7_HB"/>
</dbReference>
<gene>
    <name evidence="10" type="ORF">KUTeg_014374</name>
</gene>
<dbReference type="InterPro" id="IPR016024">
    <property type="entry name" value="ARM-type_fold"/>
</dbReference>
<proteinExistence type="inferred from homology"/>
<evidence type="ECO:0000256" key="5">
    <source>
        <dbReference type="ARBA" id="ARBA00022490"/>
    </source>
</evidence>
<evidence type="ECO:0000256" key="3">
    <source>
        <dbReference type="ARBA" id="ARBA00008565"/>
    </source>
</evidence>
<feature type="domain" description="Integrator complex subunit 7 N-terminal" evidence="8">
    <location>
        <begin position="233"/>
        <end position="352"/>
    </location>
</feature>
<keyword evidence="6" id="KW-0539">Nucleus</keyword>
<feature type="domain" description="Integrator complex subunit 7 N-terminal" evidence="8">
    <location>
        <begin position="33"/>
        <end position="167"/>
    </location>
</feature>
<dbReference type="Pfam" id="PF24436">
    <property type="entry name" value="INTS7_N"/>
    <property type="match status" value="3"/>
</dbReference>
<evidence type="ECO:0000256" key="6">
    <source>
        <dbReference type="ARBA" id="ARBA00023242"/>
    </source>
</evidence>
<evidence type="ECO:0000256" key="2">
    <source>
        <dbReference type="ARBA" id="ARBA00004496"/>
    </source>
</evidence>
<sequence length="927" mass="104098">MATPLSPTARNLAHGFVQDNASVEQEQDANWALTELDKGLRSLKLGVQCESVVRFPRLFEKYPFPILINSAFLRLADVFRGGNNFLRWCILGVTQQSQKHLDKVLNIDEIMRRIFQVIHSNDPVARALTLRTLGSIASIIPERKNVHHTIVSGLDSHDAVEVDAAAFYRVNKKNGTDPITEPMRDIQSQLGSSHPSSINSSNVCSVFNDESLMPYFHFLITLKFWNLKFLPITFAANICSKMANMIEEIATPVDLKLRLIPVLQHMHHDAITAAKARSVCIRLLSSFPAQKFVTLILSTMTKLAADSLVDIQNQVELLIIRLKDDPRKTIKLSSLHNLNILAKRSPHQWKYSFVEPKDVIAYKINLEQLLDVCNLCYVSDNCILSSQAVEFYCNLAICYKRSKGLLWDIDHDLEEGARLAVTAQMCLSAWKTDVNEQRALKVCLCCAVKLVKSFPNTADFFVTEIVQLLETVNEKNAVLLCECLAAIGSENNKMVVQIIPQLLSLFQIHTNVTEGLSIPVQVKDLLSNSIKNSANPWFAYKLGRQAMRYGQYPVATEIFNILSQEVASEHFHFWLLGLQEICTAESCLQSKESKSYNDITRVDDTLIHYQKGLASLNVSNIPCIAGIAASTPNFPMLFQSEFVNLRVSLLQVHSQLIRTCNTFRTCPPPAIATALAMTNGQDISRCGQIISQLEKCVKSYDKLSNMSAALYQRSFDADPISLNSLQQFGQMLSVPTASSNTGLDIALQDINKQFNELIQNNSSGQALTHQHINLLCQSVQTFINTPLRYPRFFFQSLQSTTLKEFSATTELAVTPQHNIQMDPILVHHNTFQTIKIEGIILHGQRRELFRKIDKVHMSVKFKSHQQRTMTGLHKLDMEAAVIDESGTLWNIGPSVSLTIKSYDDSIMKKQTKAASIRTSFGQMPTPP</sequence>
<dbReference type="SUPFAM" id="SSF48371">
    <property type="entry name" value="ARM repeat"/>
    <property type="match status" value="1"/>
</dbReference>